<dbReference type="NCBIfam" id="NF002627">
    <property type="entry name" value="PRK02290.1-5"/>
    <property type="match status" value="1"/>
</dbReference>
<dbReference type="GO" id="GO:0016491">
    <property type="term" value="F:oxidoreductase activity"/>
    <property type="evidence" value="ECO:0007669"/>
    <property type="project" value="InterPro"/>
</dbReference>
<dbReference type="GO" id="GO:0009073">
    <property type="term" value="P:aromatic amino acid family biosynthetic process"/>
    <property type="evidence" value="ECO:0007669"/>
    <property type="project" value="UniProtKB-KW"/>
</dbReference>
<dbReference type="InterPro" id="IPR030960">
    <property type="entry name" value="DHQS/DOIS_N"/>
</dbReference>
<dbReference type="Pfam" id="PF26558">
    <property type="entry name" value="DHQS_2nd"/>
    <property type="match status" value="1"/>
</dbReference>
<feature type="domain" description="3-dehydroquinate synthase C-terminal" evidence="4">
    <location>
        <begin position="158"/>
        <end position="331"/>
    </location>
</feature>
<dbReference type="HAMAP" id="MF_01244">
    <property type="entry name" value="Arch_DHQ_synthase"/>
    <property type="match status" value="1"/>
</dbReference>
<dbReference type="PANTHER" id="PTHR33563">
    <property type="match status" value="1"/>
</dbReference>
<reference evidence="5" key="1">
    <citation type="journal article" date="2015" name="Proc. Natl. Acad. Sci. U.S.A.">
        <title>Networks of energetic and metabolic interactions define dynamics in microbial communities.</title>
        <authorList>
            <person name="Embree M."/>
            <person name="Liu J.K."/>
            <person name="Al-Bassam M.M."/>
            <person name="Zengler K."/>
        </authorList>
    </citation>
    <scope>NUCLEOTIDE SEQUENCE</scope>
</reference>
<dbReference type="Pfam" id="PF01959">
    <property type="entry name" value="DHQS"/>
    <property type="match status" value="1"/>
</dbReference>
<accession>A0A0W8FN75</accession>
<dbReference type="EMBL" id="LNQE01000970">
    <property type="protein sequence ID" value="KUG22392.1"/>
    <property type="molecule type" value="Genomic_DNA"/>
</dbReference>
<evidence type="ECO:0000259" key="4">
    <source>
        <dbReference type="Pfam" id="PF26558"/>
    </source>
</evidence>
<dbReference type="GO" id="GO:0008652">
    <property type="term" value="P:amino acid biosynthetic process"/>
    <property type="evidence" value="ECO:0007669"/>
    <property type="project" value="UniProtKB-KW"/>
</dbReference>
<comment type="caution">
    <text evidence="5">The sequence shown here is derived from an EMBL/GenBank/DDBJ whole genome shotgun (WGS) entry which is preliminary data.</text>
</comment>
<evidence type="ECO:0000256" key="2">
    <source>
        <dbReference type="ARBA" id="ARBA00023141"/>
    </source>
</evidence>
<dbReference type="InterPro" id="IPR002812">
    <property type="entry name" value="DHQS"/>
</dbReference>
<gene>
    <name evidence="5" type="ORF">ASZ90_007796</name>
</gene>
<dbReference type="PIRSF" id="PIRSF006655">
    <property type="entry name" value="DHQ_synth"/>
    <property type="match status" value="1"/>
</dbReference>
<dbReference type="PANTHER" id="PTHR33563:SF1">
    <property type="entry name" value="3-DEHYDROQUINATE SYNTHASE"/>
    <property type="match status" value="1"/>
</dbReference>
<proteinExistence type="inferred from homology"/>
<evidence type="ECO:0000256" key="1">
    <source>
        <dbReference type="ARBA" id="ARBA00022605"/>
    </source>
</evidence>
<protein>
    <submittedName>
        <fullName evidence="5">3,7-dideoxy-d-threo-hepto-2, 6-diulosonate synthase</fullName>
    </submittedName>
</protein>
<feature type="domain" description="3-dehydroquinate synthase N-terminal" evidence="3">
    <location>
        <begin position="1"/>
        <end position="144"/>
    </location>
</feature>
<name>A0A0W8FN75_9ZZZZ</name>
<keyword evidence="1" id="KW-0028">Amino-acid biosynthesis</keyword>
<evidence type="ECO:0000313" key="5">
    <source>
        <dbReference type="EMBL" id="KUG22392.1"/>
    </source>
</evidence>
<dbReference type="AlphaFoldDB" id="A0A0W8FN75"/>
<organism evidence="5">
    <name type="scientific">hydrocarbon metagenome</name>
    <dbReference type="NCBI Taxonomy" id="938273"/>
    <lineage>
        <taxon>unclassified sequences</taxon>
        <taxon>metagenomes</taxon>
        <taxon>ecological metagenomes</taxon>
    </lineage>
</organism>
<sequence length="331" mass="36492">MKKVWLDCRKWEKNLVTTAIESGVDAVLVNNEDIEKVKALGLISVIADDQKGDLRLGKDVLEITIKNKKDEERIASLKDQTAIVESQDWTIIPLENIIAQGAKVIFPVTSLADAKVALTILEKGVWGVLVRTDNPAVIKEIVAFAKGIGSQLVLQEFVIKDVQKVSMGDRVCIDTITDMKLGEGMLIGNYSNAFFLVHSESVENPYVEPRPFRVNAGAVHAYIMMPNGKTKYLDELKTGDEVLIVNQKGESIVSTVGRLKIEKRPMLNIVAKAGNKEVSIILQNAETIRLTKPSGEPVSVVKLAKGDRVLGYTEEGGRHFGFKIKESINEK</sequence>
<dbReference type="InterPro" id="IPR056179">
    <property type="entry name" value="DHQS_C"/>
</dbReference>
<evidence type="ECO:0000259" key="3">
    <source>
        <dbReference type="Pfam" id="PF01959"/>
    </source>
</evidence>
<keyword evidence="2" id="KW-0057">Aromatic amino acid biosynthesis</keyword>
<dbReference type="GO" id="GO:0003856">
    <property type="term" value="F:3-dehydroquinate synthase activity"/>
    <property type="evidence" value="ECO:0007669"/>
    <property type="project" value="InterPro"/>
</dbReference>
<dbReference type="InterPro" id="IPR036844">
    <property type="entry name" value="Hint_dom_sf"/>
</dbReference>
<dbReference type="SUPFAM" id="SSF51294">
    <property type="entry name" value="Hedgehog/intein (Hint) domain"/>
    <property type="match status" value="1"/>
</dbReference>